<gene>
    <name evidence="2" type="ORF">JVT61DRAFT_8613</name>
</gene>
<keyword evidence="3" id="KW-1185">Reference proteome</keyword>
<dbReference type="EMBL" id="JAGFBS010000003">
    <property type="protein sequence ID" value="KAG6380464.1"/>
    <property type="molecule type" value="Genomic_DNA"/>
</dbReference>
<feature type="signal peptide" evidence="1">
    <location>
        <begin position="1"/>
        <end position="17"/>
    </location>
</feature>
<keyword evidence="1" id="KW-0732">Signal</keyword>
<name>A0A8I2YWB5_9AGAM</name>
<dbReference type="OrthoDB" id="3262259at2759"/>
<accession>A0A8I2YWB5</accession>
<reference evidence="2" key="1">
    <citation type="submission" date="2021-03" db="EMBL/GenBank/DDBJ databases">
        <title>Evolutionary innovations through gain and loss of genes in the ectomycorrhizal Boletales.</title>
        <authorList>
            <person name="Wu G."/>
            <person name="Miyauchi S."/>
            <person name="Morin E."/>
            <person name="Yang Z.-L."/>
            <person name="Xu J."/>
            <person name="Martin F.M."/>
        </authorList>
    </citation>
    <scope>NUCLEOTIDE SEQUENCE</scope>
    <source>
        <strain evidence="2">BR01</strain>
    </source>
</reference>
<proteinExistence type="predicted"/>
<comment type="caution">
    <text evidence="2">The sequence shown here is derived from an EMBL/GenBank/DDBJ whole genome shotgun (WGS) entry which is preliminary data.</text>
</comment>
<organism evidence="2 3">
    <name type="scientific">Boletus reticuloceps</name>
    <dbReference type="NCBI Taxonomy" id="495285"/>
    <lineage>
        <taxon>Eukaryota</taxon>
        <taxon>Fungi</taxon>
        <taxon>Dikarya</taxon>
        <taxon>Basidiomycota</taxon>
        <taxon>Agaricomycotina</taxon>
        <taxon>Agaricomycetes</taxon>
        <taxon>Agaricomycetidae</taxon>
        <taxon>Boletales</taxon>
        <taxon>Boletineae</taxon>
        <taxon>Boletaceae</taxon>
        <taxon>Boletoideae</taxon>
        <taxon>Boletus</taxon>
    </lineage>
</organism>
<dbReference type="Proteomes" id="UP000683000">
    <property type="component" value="Unassembled WGS sequence"/>
</dbReference>
<sequence>MSTIIFLLSFLISSTRDSWRWIQVVLMVFPMISTHERRRTICPWDGMHLEYYYKFTAAATYLELARILGESGFRRLQYSDWVLDNSDAADTYWTMLNLLRLWPVGKLESTLKGLKAHHIPTWELDITEEVRLGGVYSPNLCGPTPVNLVPQNMPVAIPDNMHISDFTRLSPSTLDLESWRVSL</sequence>
<evidence type="ECO:0000313" key="2">
    <source>
        <dbReference type="EMBL" id="KAG6380464.1"/>
    </source>
</evidence>
<feature type="chain" id="PRO_5034142630" evidence="1">
    <location>
        <begin position="18"/>
        <end position="183"/>
    </location>
</feature>
<evidence type="ECO:0000256" key="1">
    <source>
        <dbReference type="SAM" id="SignalP"/>
    </source>
</evidence>
<dbReference type="AlphaFoldDB" id="A0A8I2YWB5"/>
<evidence type="ECO:0000313" key="3">
    <source>
        <dbReference type="Proteomes" id="UP000683000"/>
    </source>
</evidence>
<protein>
    <submittedName>
        <fullName evidence="2">Uncharacterized protein</fullName>
    </submittedName>
</protein>